<dbReference type="InterPro" id="IPR006664">
    <property type="entry name" value="OMP_bac"/>
</dbReference>
<protein>
    <submittedName>
        <fullName evidence="6">OmpA family protein</fullName>
    </submittedName>
</protein>
<keyword evidence="3" id="KW-0998">Cell outer membrane</keyword>
<evidence type="ECO:0000259" key="5">
    <source>
        <dbReference type="PROSITE" id="PS51123"/>
    </source>
</evidence>
<evidence type="ECO:0000313" key="7">
    <source>
        <dbReference type="Proteomes" id="UP001209535"/>
    </source>
</evidence>
<dbReference type="Pfam" id="PF04264">
    <property type="entry name" value="YceI"/>
    <property type="match status" value="1"/>
</dbReference>
<evidence type="ECO:0000256" key="4">
    <source>
        <dbReference type="PROSITE-ProRule" id="PRU00473"/>
    </source>
</evidence>
<dbReference type="PANTHER" id="PTHR30329:SF21">
    <property type="entry name" value="LIPOPROTEIN YIAD-RELATED"/>
    <property type="match status" value="1"/>
</dbReference>
<keyword evidence="2 4" id="KW-0472">Membrane</keyword>
<accession>A0ABT2XDT3</accession>
<evidence type="ECO:0000313" key="6">
    <source>
        <dbReference type="EMBL" id="MCU9849865.1"/>
    </source>
</evidence>
<evidence type="ECO:0000256" key="2">
    <source>
        <dbReference type="ARBA" id="ARBA00023136"/>
    </source>
</evidence>
<dbReference type="InterPro" id="IPR007372">
    <property type="entry name" value="Lipid/polyisoprenoid-bd_YceI"/>
</dbReference>
<dbReference type="InterPro" id="IPR050330">
    <property type="entry name" value="Bact_OuterMem_StrucFunc"/>
</dbReference>
<reference evidence="6 7" key="1">
    <citation type="submission" date="2022-10" db="EMBL/GenBank/DDBJ databases">
        <title>Defluviimonas sp. nov., isolated from ocean surface sediments.</title>
        <authorList>
            <person name="He W."/>
            <person name="Wang L."/>
            <person name="Zhang D.-F."/>
        </authorList>
    </citation>
    <scope>NUCLEOTIDE SEQUENCE [LARGE SCALE GENOMIC DNA]</scope>
    <source>
        <strain evidence="6 7">WL0024</strain>
    </source>
</reference>
<dbReference type="CDD" id="cd07185">
    <property type="entry name" value="OmpA_C-like"/>
    <property type="match status" value="1"/>
</dbReference>
<evidence type="ECO:0000256" key="3">
    <source>
        <dbReference type="ARBA" id="ARBA00023237"/>
    </source>
</evidence>
<comment type="caution">
    <text evidence="6">The sequence shown here is derived from an EMBL/GenBank/DDBJ whole genome shotgun (WGS) entry which is preliminary data.</text>
</comment>
<dbReference type="PRINTS" id="PR01023">
    <property type="entry name" value="NAFLGMOTY"/>
</dbReference>
<dbReference type="SUPFAM" id="SSF101874">
    <property type="entry name" value="YceI-like"/>
    <property type="match status" value="1"/>
</dbReference>
<dbReference type="SUPFAM" id="SSF103088">
    <property type="entry name" value="OmpA-like"/>
    <property type="match status" value="1"/>
</dbReference>
<feature type="domain" description="OmpA-like" evidence="5">
    <location>
        <begin position="224"/>
        <end position="340"/>
    </location>
</feature>
<dbReference type="Proteomes" id="UP001209535">
    <property type="component" value="Unassembled WGS sequence"/>
</dbReference>
<dbReference type="PANTHER" id="PTHR30329">
    <property type="entry name" value="STATOR ELEMENT OF FLAGELLAR MOTOR COMPLEX"/>
    <property type="match status" value="1"/>
</dbReference>
<dbReference type="SMART" id="SM00867">
    <property type="entry name" value="YceI"/>
    <property type="match status" value="1"/>
</dbReference>
<organism evidence="6 7">
    <name type="scientific">Albidovulum salinarum</name>
    <dbReference type="NCBI Taxonomy" id="2984153"/>
    <lineage>
        <taxon>Bacteria</taxon>
        <taxon>Pseudomonadati</taxon>
        <taxon>Pseudomonadota</taxon>
        <taxon>Alphaproteobacteria</taxon>
        <taxon>Rhodobacterales</taxon>
        <taxon>Paracoccaceae</taxon>
        <taxon>Albidovulum</taxon>
    </lineage>
</organism>
<dbReference type="PROSITE" id="PS51123">
    <property type="entry name" value="OMPA_2"/>
    <property type="match status" value="1"/>
</dbReference>
<dbReference type="Gene3D" id="2.40.128.110">
    <property type="entry name" value="Lipid/polyisoprenoid-binding, YceI-like"/>
    <property type="match status" value="1"/>
</dbReference>
<dbReference type="Pfam" id="PF00691">
    <property type="entry name" value="OmpA"/>
    <property type="match status" value="1"/>
</dbReference>
<name>A0ABT2XDT3_9RHOB</name>
<keyword evidence="7" id="KW-1185">Reference proteome</keyword>
<dbReference type="EMBL" id="JAOVQO010000018">
    <property type="protein sequence ID" value="MCU9849865.1"/>
    <property type="molecule type" value="Genomic_DNA"/>
</dbReference>
<evidence type="ECO:0000256" key="1">
    <source>
        <dbReference type="ARBA" id="ARBA00004442"/>
    </source>
</evidence>
<dbReference type="Gene3D" id="3.30.1330.60">
    <property type="entry name" value="OmpA-like domain"/>
    <property type="match status" value="1"/>
</dbReference>
<proteinExistence type="predicted"/>
<comment type="subcellular location">
    <subcellularLocation>
        <location evidence="1">Cell outer membrane</location>
    </subcellularLocation>
</comment>
<dbReference type="PRINTS" id="PR01021">
    <property type="entry name" value="OMPADOMAIN"/>
</dbReference>
<dbReference type="InterPro" id="IPR036737">
    <property type="entry name" value="OmpA-like_sf"/>
</dbReference>
<gene>
    <name evidence="6" type="ORF">OEZ60_17845</name>
</gene>
<sequence>MLGSAARSEAQDADPFEHGWILDAGASDLQFLSVKKSVIAETSSFATLSGLITDTGAAQIRVLMDSVDTKIDLRNVRMRFLFFETFLFPEATISAQLDAGQLRDLHTTRRKVIDLPFTLNLHGVTVERTAEVAVTLMSNDRVTVASTNPIVLALQEFNLEEGRAKLQEAANVDILPMGMVSFSFVFDRAQPGTPPDLQSVTAPVTPGSAALETQGDFDREACLGRFEILSRTGNIYFGPGSARLDDKSVPLLENLHDIVRRCPDLRIEISGHTDSIGSDASNQRLSERRAQSVRDWLAAKGIPADRLLAVGYGETRPAFSNDTEEDRRRNRRIEFAEIGG</sequence>
<dbReference type="InterPro" id="IPR036761">
    <property type="entry name" value="TTHA0802/YceI-like_sf"/>
</dbReference>
<dbReference type="InterPro" id="IPR006665">
    <property type="entry name" value="OmpA-like"/>
</dbReference>